<protein>
    <recommendedName>
        <fullName evidence="1">NmrA-like domain-containing protein</fullName>
    </recommendedName>
</protein>
<feature type="domain" description="NmrA-like" evidence="1">
    <location>
        <begin position="3"/>
        <end position="243"/>
    </location>
</feature>
<reference evidence="2" key="1">
    <citation type="submission" date="2023-03" db="EMBL/GenBank/DDBJ databases">
        <title>Massive genome expansion in bonnet fungi (Mycena s.s.) driven by repeated elements and novel gene families across ecological guilds.</title>
        <authorList>
            <consortium name="Lawrence Berkeley National Laboratory"/>
            <person name="Harder C.B."/>
            <person name="Miyauchi S."/>
            <person name="Viragh M."/>
            <person name="Kuo A."/>
            <person name="Thoen E."/>
            <person name="Andreopoulos B."/>
            <person name="Lu D."/>
            <person name="Skrede I."/>
            <person name="Drula E."/>
            <person name="Henrissat B."/>
            <person name="Morin E."/>
            <person name="Kohler A."/>
            <person name="Barry K."/>
            <person name="LaButti K."/>
            <person name="Morin E."/>
            <person name="Salamov A."/>
            <person name="Lipzen A."/>
            <person name="Mereny Z."/>
            <person name="Hegedus B."/>
            <person name="Baldrian P."/>
            <person name="Stursova M."/>
            <person name="Weitz H."/>
            <person name="Taylor A."/>
            <person name="Grigoriev I.V."/>
            <person name="Nagy L.G."/>
            <person name="Martin F."/>
            <person name="Kauserud H."/>
        </authorList>
    </citation>
    <scope>NUCLEOTIDE SEQUENCE</scope>
    <source>
        <strain evidence="2">CBHHK067</strain>
    </source>
</reference>
<dbReference type="Gene3D" id="3.90.25.10">
    <property type="entry name" value="UDP-galactose 4-epimerase, domain 1"/>
    <property type="match status" value="1"/>
</dbReference>
<proteinExistence type="predicted"/>
<dbReference type="InterPro" id="IPR036291">
    <property type="entry name" value="NAD(P)-bd_dom_sf"/>
</dbReference>
<name>A0AAD7GBV3_MYCRO</name>
<dbReference type="AlphaFoldDB" id="A0AAD7GBV3"/>
<dbReference type="Proteomes" id="UP001221757">
    <property type="component" value="Unassembled WGS sequence"/>
</dbReference>
<evidence type="ECO:0000313" key="3">
    <source>
        <dbReference type="Proteomes" id="UP001221757"/>
    </source>
</evidence>
<accession>A0AAD7GBV3</accession>
<gene>
    <name evidence="2" type="ORF">B0H17DRAFT_939633</name>
</gene>
<comment type="caution">
    <text evidence="2">The sequence shown here is derived from an EMBL/GenBank/DDBJ whole genome shotgun (WGS) entry which is preliminary data.</text>
</comment>
<dbReference type="PANTHER" id="PTHR43349:SF93">
    <property type="entry name" value="ISOFLAVONE REDUCTASE HOMOLOG P3-RELATED"/>
    <property type="match status" value="1"/>
</dbReference>
<dbReference type="InterPro" id="IPR008030">
    <property type="entry name" value="NmrA-like"/>
</dbReference>
<keyword evidence="3" id="KW-1185">Reference proteome</keyword>
<sequence>MGKQQILLLGATGETGGSILNALLADIEAFNVVALVRPSSIQKAQVQELIERGVEIRVADIEGPLDDVVKVLAGINVVISAIDGLGQLAQLSLATAAKQAGIKRFVPCAFTIVAPPGGVMYIRDTKEEVYRHIQRLYLPYTIIDVGFWHQLSFPNLPSGRVDYAVVMTETTEIHADGRMPTMLTDLRDIGPFVARIIKDPRTLNKFVVTYSDVLSENEIFGLMEEMSGEVIHRKYVSGNEIIDSRARHQATLKMEPDNRPVRFVSMKEDYIYSKYVRGDNTPEYAAYLGYLDARELYPDFRPRSFKDFIAELLEGKAVKPYPTLDIAALYQEA</sequence>
<dbReference type="EMBL" id="JARKIE010000090">
    <property type="protein sequence ID" value="KAJ7687134.1"/>
    <property type="molecule type" value="Genomic_DNA"/>
</dbReference>
<dbReference type="Pfam" id="PF05368">
    <property type="entry name" value="NmrA"/>
    <property type="match status" value="1"/>
</dbReference>
<organism evidence="2 3">
    <name type="scientific">Mycena rosella</name>
    <name type="common">Pink bonnet</name>
    <name type="synonym">Agaricus rosellus</name>
    <dbReference type="NCBI Taxonomy" id="1033263"/>
    <lineage>
        <taxon>Eukaryota</taxon>
        <taxon>Fungi</taxon>
        <taxon>Dikarya</taxon>
        <taxon>Basidiomycota</taxon>
        <taxon>Agaricomycotina</taxon>
        <taxon>Agaricomycetes</taxon>
        <taxon>Agaricomycetidae</taxon>
        <taxon>Agaricales</taxon>
        <taxon>Marasmiineae</taxon>
        <taxon>Mycenaceae</taxon>
        <taxon>Mycena</taxon>
    </lineage>
</organism>
<evidence type="ECO:0000313" key="2">
    <source>
        <dbReference type="EMBL" id="KAJ7687134.1"/>
    </source>
</evidence>
<dbReference type="PANTHER" id="PTHR43349">
    <property type="entry name" value="PINORESINOL REDUCTASE-RELATED"/>
    <property type="match status" value="1"/>
</dbReference>
<dbReference type="Gene3D" id="3.40.50.720">
    <property type="entry name" value="NAD(P)-binding Rossmann-like Domain"/>
    <property type="match status" value="1"/>
</dbReference>
<dbReference type="SUPFAM" id="SSF51735">
    <property type="entry name" value="NAD(P)-binding Rossmann-fold domains"/>
    <property type="match status" value="1"/>
</dbReference>
<dbReference type="InterPro" id="IPR050608">
    <property type="entry name" value="NmrA-type/Isoflavone_red_sf"/>
</dbReference>
<evidence type="ECO:0000259" key="1">
    <source>
        <dbReference type="Pfam" id="PF05368"/>
    </source>
</evidence>